<accession>A0A562KMR3</accession>
<dbReference type="EMBL" id="VLKL01000028">
    <property type="protein sequence ID" value="TWH96545.1"/>
    <property type="molecule type" value="Genomic_DNA"/>
</dbReference>
<keyword evidence="2" id="KW-1185">Reference proteome</keyword>
<comment type="caution">
    <text evidence="1">The sequence shown here is derived from an EMBL/GenBank/DDBJ whole genome shotgun (WGS) entry which is preliminary data.</text>
</comment>
<protein>
    <submittedName>
        <fullName evidence="1">Uncharacterized protein</fullName>
    </submittedName>
</protein>
<organism evidence="1 2">
    <name type="scientific">Bradyrhizobium daqingense</name>
    <dbReference type="NCBI Taxonomy" id="993502"/>
    <lineage>
        <taxon>Bacteria</taxon>
        <taxon>Pseudomonadati</taxon>
        <taxon>Pseudomonadota</taxon>
        <taxon>Alphaproteobacteria</taxon>
        <taxon>Hyphomicrobiales</taxon>
        <taxon>Nitrobacteraceae</taxon>
        <taxon>Bradyrhizobium</taxon>
    </lineage>
</organism>
<evidence type="ECO:0000313" key="2">
    <source>
        <dbReference type="Proteomes" id="UP000317176"/>
    </source>
</evidence>
<name>A0A562KMR3_9BRAD</name>
<sequence>MRSRVAAGRVDRERRACGGITGRDVVEYDDVRGTFGIAGVFLVHGCGDPAHAGLCDQQAKVGAINSRLSTAGTATRGGVSAKFSMDILRPPQLGALPLLVR</sequence>
<proteinExistence type="predicted"/>
<dbReference type="AlphaFoldDB" id="A0A562KMR3"/>
<dbReference type="Proteomes" id="UP000317176">
    <property type="component" value="Unassembled WGS sequence"/>
</dbReference>
<evidence type="ECO:0000313" key="1">
    <source>
        <dbReference type="EMBL" id="TWH96545.1"/>
    </source>
</evidence>
<reference evidence="1 2" key="1">
    <citation type="journal article" date="2015" name="Stand. Genomic Sci.">
        <title>Genomic Encyclopedia of Bacterial and Archaeal Type Strains, Phase III: the genomes of soil and plant-associated and newly described type strains.</title>
        <authorList>
            <person name="Whitman W.B."/>
            <person name="Woyke T."/>
            <person name="Klenk H.P."/>
            <person name="Zhou Y."/>
            <person name="Lilburn T.G."/>
            <person name="Beck B.J."/>
            <person name="De Vos P."/>
            <person name="Vandamme P."/>
            <person name="Eisen J.A."/>
            <person name="Garrity G."/>
            <person name="Hugenholtz P."/>
            <person name="Kyrpides N.C."/>
        </authorList>
    </citation>
    <scope>NUCLEOTIDE SEQUENCE [LARGE SCALE GENOMIC DNA]</scope>
    <source>
        <strain evidence="1 2">CGMCC 1.10947</strain>
    </source>
</reference>
<gene>
    <name evidence="1" type="ORF">IQ17_06425</name>
</gene>